<evidence type="ECO:0000313" key="11">
    <source>
        <dbReference type="EMBL" id="KAH7573930.1"/>
    </source>
</evidence>
<evidence type="ECO:0000256" key="9">
    <source>
        <dbReference type="SAM" id="MobiDB-lite"/>
    </source>
</evidence>
<keyword evidence="12" id="KW-1185">Reference proteome</keyword>
<dbReference type="PANTHER" id="PTHR14738">
    <property type="entry name" value="ZINC FINGER CCCH DOMAIN-CONTAINING PROTEIN 14"/>
    <property type="match status" value="1"/>
</dbReference>
<gene>
    <name evidence="11" type="ORF">JRO89_XS03G0228400</name>
</gene>
<dbReference type="InterPro" id="IPR040366">
    <property type="entry name" value="Nab2/ZC3H14"/>
</dbReference>
<dbReference type="SMART" id="SM00360">
    <property type="entry name" value="RRM"/>
    <property type="match status" value="1"/>
</dbReference>
<feature type="region of interest" description="Disordered" evidence="9">
    <location>
        <begin position="607"/>
        <end position="656"/>
    </location>
</feature>
<comment type="subcellular location">
    <subcellularLocation>
        <location evidence="1">Nucleus</location>
    </subcellularLocation>
</comment>
<dbReference type="Gene3D" id="3.30.70.330">
    <property type="match status" value="1"/>
</dbReference>
<keyword evidence="8" id="KW-0694">RNA-binding</keyword>
<keyword evidence="6" id="KW-0862">Zinc</keyword>
<evidence type="ECO:0000256" key="5">
    <source>
        <dbReference type="ARBA" id="ARBA00022771"/>
    </source>
</evidence>
<dbReference type="SUPFAM" id="SSF54928">
    <property type="entry name" value="RNA-binding domain, RBD"/>
    <property type="match status" value="1"/>
</dbReference>
<dbReference type="Pfam" id="PF00076">
    <property type="entry name" value="RRM_1"/>
    <property type="match status" value="1"/>
</dbReference>
<evidence type="ECO:0000256" key="1">
    <source>
        <dbReference type="ARBA" id="ARBA00004123"/>
    </source>
</evidence>
<comment type="caution">
    <text evidence="11">The sequence shown here is derived from an EMBL/GenBank/DDBJ whole genome shotgun (WGS) entry which is preliminary data.</text>
</comment>
<dbReference type="PANTHER" id="PTHR14738:SF29">
    <property type="entry name" value="ZINC FINGER CCCH DOMAIN-CONTAINING PROTEIN 14"/>
    <property type="match status" value="1"/>
</dbReference>
<evidence type="ECO:0000256" key="3">
    <source>
        <dbReference type="ARBA" id="ARBA00022723"/>
    </source>
</evidence>
<dbReference type="InterPro" id="IPR000504">
    <property type="entry name" value="RRM_dom"/>
</dbReference>
<organism evidence="11 12">
    <name type="scientific">Xanthoceras sorbifolium</name>
    <dbReference type="NCBI Taxonomy" id="99658"/>
    <lineage>
        <taxon>Eukaryota</taxon>
        <taxon>Viridiplantae</taxon>
        <taxon>Streptophyta</taxon>
        <taxon>Embryophyta</taxon>
        <taxon>Tracheophyta</taxon>
        <taxon>Spermatophyta</taxon>
        <taxon>Magnoliopsida</taxon>
        <taxon>eudicotyledons</taxon>
        <taxon>Gunneridae</taxon>
        <taxon>Pentapetalae</taxon>
        <taxon>rosids</taxon>
        <taxon>malvids</taxon>
        <taxon>Sapindales</taxon>
        <taxon>Sapindaceae</taxon>
        <taxon>Xanthoceroideae</taxon>
        <taxon>Xanthoceras</taxon>
    </lineage>
</organism>
<dbReference type="PROSITE" id="PS50102">
    <property type="entry name" value="RRM"/>
    <property type="match status" value="1"/>
</dbReference>
<sequence>MGKSVLSAKSKSFKLHRKSSAASKLKSAISDKLRHFLSDYSDTVLADYILVLVCNGKDQYQTRDDLDAFLGHRSSHFVTWLWEHLLKHDYCTIEHTCSHPTDATLPCSGQDSAPEKISTINNHCTTHSHHLPPKDKTKNFLLAPGSDSDPSNVEFGEGGPHRPGFAAPLSEVNINTKLSPTPVNESFKKVSSTVVPADGDPRIHCMEKPKKIVYTSGNGSPTELLYLPKRDPVYGNLQSSTSEYPLRKQISASNVVRRSLSPRSISMLSQQREKSRLSVWDRLGKPCDSTLAGGETAEAQRVRATNQHEQVHDQHMLMLPQLSGEASRSNMLGVPGLGISCGMKDPSNCRKIAHNVSTINKSHIQDNIGRKRHLSDIVTGPATSSVSLGGKNNVDLQHEKISQEFQKSILAKKDSRTFYLSALTLSTDSKCSITATVKPVQEEVLSVKQRLHQIEIEMSKLRSKQAQAEKYVKCNALLHSGALKHPEEDVELRTVLVHFAATKETLSLYFAKCGVVDNVVILIDKATALTNRTAYVTFASKESVDNAVALSGAPLLSRTIKVLRKSEADAATTSAQTLCQASLSYHNRKSIPGRPFYSSSHLQWRRDSMSAPSEASPPVCVDGKGSDSSTNQQLPGSTMSVKITEAKTSTKLSEAA</sequence>
<evidence type="ECO:0000313" key="12">
    <source>
        <dbReference type="Proteomes" id="UP000827721"/>
    </source>
</evidence>
<evidence type="ECO:0000259" key="10">
    <source>
        <dbReference type="PROSITE" id="PS50102"/>
    </source>
</evidence>
<dbReference type="EMBL" id="JAFEMO010000003">
    <property type="protein sequence ID" value="KAH7573930.1"/>
    <property type="molecule type" value="Genomic_DNA"/>
</dbReference>
<accession>A0ABQ8IBE4</accession>
<dbReference type="InterPro" id="IPR002483">
    <property type="entry name" value="PWI_dom"/>
</dbReference>
<evidence type="ECO:0000256" key="4">
    <source>
        <dbReference type="ARBA" id="ARBA00022737"/>
    </source>
</evidence>
<evidence type="ECO:0000256" key="6">
    <source>
        <dbReference type="ARBA" id="ARBA00022833"/>
    </source>
</evidence>
<proteinExistence type="inferred from homology"/>
<comment type="similarity">
    <text evidence="2">Belongs to the ZC3H14 family.</text>
</comment>
<evidence type="ECO:0000256" key="2">
    <source>
        <dbReference type="ARBA" id="ARBA00008423"/>
    </source>
</evidence>
<keyword evidence="3" id="KW-0479">Metal-binding</keyword>
<dbReference type="Proteomes" id="UP000827721">
    <property type="component" value="Unassembled WGS sequence"/>
</dbReference>
<evidence type="ECO:0000256" key="8">
    <source>
        <dbReference type="PROSITE-ProRule" id="PRU00176"/>
    </source>
</evidence>
<protein>
    <recommendedName>
        <fullName evidence="10">RRM domain-containing protein</fullName>
    </recommendedName>
</protein>
<keyword evidence="5" id="KW-0863">Zinc-finger</keyword>
<evidence type="ECO:0000256" key="7">
    <source>
        <dbReference type="ARBA" id="ARBA00023242"/>
    </source>
</evidence>
<feature type="domain" description="RRM" evidence="10">
    <location>
        <begin position="493"/>
        <end position="567"/>
    </location>
</feature>
<feature type="compositionally biased region" description="Polar residues" evidence="9">
    <location>
        <begin position="626"/>
        <end position="656"/>
    </location>
</feature>
<name>A0ABQ8IBE4_9ROSI</name>
<dbReference type="Pfam" id="PF01480">
    <property type="entry name" value="PWI"/>
    <property type="match status" value="1"/>
</dbReference>
<dbReference type="InterPro" id="IPR035979">
    <property type="entry name" value="RBD_domain_sf"/>
</dbReference>
<reference evidence="11 12" key="1">
    <citation type="submission" date="2021-02" db="EMBL/GenBank/DDBJ databases">
        <title>Plant Genome Project.</title>
        <authorList>
            <person name="Zhang R.-G."/>
        </authorList>
    </citation>
    <scope>NUCLEOTIDE SEQUENCE [LARGE SCALE GENOMIC DNA]</scope>
    <source>
        <tissue evidence="11">Leaves</tissue>
    </source>
</reference>
<dbReference type="InterPro" id="IPR012677">
    <property type="entry name" value="Nucleotide-bd_a/b_plait_sf"/>
</dbReference>
<keyword evidence="4" id="KW-0677">Repeat</keyword>
<keyword evidence="7" id="KW-0539">Nucleus</keyword>